<evidence type="ECO:0000313" key="6">
    <source>
        <dbReference type="Proteomes" id="UP000315017"/>
    </source>
</evidence>
<keyword evidence="6" id="KW-1185">Reference proteome</keyword>
<dbReference type="OrthoDB" id="290408at2"/>
<reference evidence="5 6" key="1">
    <citation type="submission" date="2019-02" db="EMBL/GenBank/DDBJ databases">
        <title>Deep-cultivation of Planctomycetes and their phenomic and genomic characterization uncovers novel biology.</title>
        <authorList>
            <person name="Wiegand S."/>
            <person name="Jogler M."/>
            <person name="Boedeker C."/>
            <person name="Pinto D."/>
            <person name="Vollmers J."/>
            <person name="Rivas-Marin E."/>
            <person name="Kohn T."/>
            <person name="Peeters S.H."/>
            <person name="Heuer A."/>
            <person name="Rast P."/>
            <person name="Oberbeckmann S."/>
            <person name="Bunk B."/>
            <person name="Jeske O."/>
            <person name="Meyerdierks A."/>
            <person name="Storesund J.E."/>
            <person name="Kallscheuer N."/>
            <person name="Luecker S."/>
            <person name="Lage O.M."/>
            <person name="Pohl T."/>
            <person name="Merkel B.J."/>
            <person name="Hornburger P."/>
            <person name="Mueller R.-W."/>
            <person name="Bruemmer F."/>
            <person name="Labrenz M."/>
            <person name="Spormann A.M."/>
            <person name="Op den Camp H."/>
            <person name="Overmann J."/>
            <person name="Amann R."/>
            <person name="Jetten M.S.M."/>
            <person name="Mascher T."/>
            <person name="Medema M.H."/>
            <person name="Devos D.P."/>
            <person name="Kaster A.-K."/>
            <person name="Ovreas L."/>
            <person name="Rohde M."/>
            <person name="Galperin M.Y."/>
            <person name="Jogler C."/>
        </authorList>
    </citation>
    <scope>NUCLEOTIDE SEQUENCE [LARGE SCALE GENOMIC DNA]</scope>
    <source>
        <strain evidence="5 6">ETA_A8</strain>
    </source>
</reference>
<evidence type="ECO:0000256" key="1">
    <source>
        <dbReference type="ARBA" id="ARBA00022801"/>
    </source>
</evidence>
<dbReference type="GO" id="GO:0008236">
    <property type="term" value="F:serine-type peptidase activity"/>
    <property type="evidence" value="ECO:0007669"/>
    <property type="project" value="InterPro"/>
</dbReference>
<sequence>MSQGNYDPRFPQPNPFAPQADGYGGYQGQQYPQQNYTGQNFPSQSYPPQRPKHAGSGLKTLLIILGVIGSLLGLMFVSCCGGLVYLAQPQKPSSAASQLFDLSLVPIPTLLTLPPPKKKFHVHPKPKTIGTRIVIDTFRKRSFAIPNPFQGEANFSAVSVGENSSTPGHSGKICVYLPLGEHAPRTLPAVLITVAGTNLLQGANFGPIEDISAGAEHLPYVQAGFAVVVYEMDGGAEVKSDEQLTVAYNQFKASCAGMVNARNAFEYILARIPQINPQQIYTAGHSSAGAAALLFAAHEPRVAGCVAYAPCADVAGFHPYGTILRMKPKFPGLIDFLHQSSPTTHAERIHCPVLLFSAEDDSVVDVQKTRDFAALLQKTNAQVTVYTVEEGDHYDAMIEEGIPAGIEWIKQRAGR</sequence>
<dbReference type="RefSeq" id="WP_145088536.1">
    <property type="nucleotide sequence ID" value="NZ_CP036274.1"/>
</dbReference>
<dbReference type="Proteomes" id="UP000315017">
    <property type="component" value="Chromosome"/>
</dbReference>
<dbReference type="SUPFAM" id="SSF53474">
    <property type="entry name" value="alpha/beta-Hydrolases"/>
    <property type="match status" value="1"/>
</dbReference>
<keyword evidence="3" id="KW-1133">Transmembrane helix</keyword>
<name>A0A517YBN7_9BACT</name>
<organism evidence="5 6">
    <name type="scientific">Anatilimnocola aggregata</name>
    <dbReference type="NCBI Taxonomy" id="2528021"/>
    <lineage>
        <taxon>Bacteria</taxon>
        <taxon>Pseudomonadati</taxon>
        <taxon>Planctomycetota</taxon>
        <taxon>Planctomycetia</taxon>
        <taxon>Pirellulales</taxon>
        <taxon>Pirellulaceae</taxon>
        <taxon>Anatilimnocola</taxon>
    </lineage>
</organism>
<accession>A0A517YBN7</accession>
<evidence type="ECO:0000256" key="2">
    <source>
        <dbReference type="SAM" id="MobiDB-lite"/>
    </source>
</evidence>
<dbReference type="GO" id="GO:0006508">
    <property type="term" value="P:proteolysis"/>
    <property type="evidence" value="ECO:0007669"/>
    <property type="project" value="InterPro"/>
</dbReference>
<feature type="domain" description="Peptidase S9 prolyl oligopeptidase catalytic" evidence="4">
    <location>
        <begin position="221"/>
        <end position="393"/>
    </location>
</feature>
<evidence type="ECO:0000313" key="5">
    <source>
        <dbReference type="EMBL" id="QDU27589.1"/>
    </source>
</evidence>
<dbReference type="InterPro" id="IPR029058">
    <property type="entry name" value="AB_hydrolase_fold"/>
</dbReference>
<dbReference type="Pfam" id="PF00326">
    <property type="entry name" value="Peptidase_S9"/>
    <property type="match status" value="1"/>
</dbReference>
<protein>
    <submittedName>
        <fullName evidence="5">Alpha/beta hydrolase family protein</fullName>
    </submittedName>
</protein>
<dbReference type="GO" id="GO:0052689">
    <property type="term" value="F:carboxylic ester hydrolase activity"/>
    <property type="evidence" value="ECO:0007669"/>
    <property type="project" value="UniProtKB-ARBA"/>
</dbReference>
<keyword evidence="3" id="KW-0812">Transmembrane</keyword>
<keyword evidence="3" id="KW-0472">Membrane</keyword>
<proteinExistence type="predicted"/>
<dbReference type="PANTHER" id="PTHR22946:SF9">
    <property type="entry name" value="POLYKETIDE TRANSFERASE AF380"/>
    <property type="match status" value="1"/>
</dbReference>
<dbReference type="PANTHER" id="PTHR22946">
    <property type="entry name" value="DIENELACTONE HYDROLASE DOMAIN-CONTAINING PROTEIN-RELATED"/>
    <property type="match status" value="1"/>
</dbReference>
<gene>
    <name evidence="5" type="ORF">ETAA8_26770</name>
</gene>
<dbReference type="EMBL" id="CP036274">
    <property type="protein sequence ID" value="QDU27589.1"/>
    <property type="molecule type" value="Genomic_DNA"/>
</dbReference>
<dbReference type="KEGG" id="aagg:ETAA8_26770"/>
<feature type="region of interest" description="Disordered" evidence="2">
    <location>
        <begin position="1"/>
        <end position="52"/>
    </location>
</feature>
<evidence type="ECO:0000256" key="3">
    <source>
        <dbReference type="SAM" id="Phobius"/>
    </source>
</evidence>
<evidence type="ECO:0000259" key="4">
    <source>
        <dbReference type="Pfam" id="PF00326"/>
    </source>
</evidence>
<dbReference type="AlphaFoldDB" id="A0A517YBN7"/>
<dbReference type="InterPro" id="IPR001375">
    <property type="entry name" value="Peptidase_S9_cat"/>
</dbReference>
<keyword evidence="1 5" id="KW-0378">Hydrolase</keyword>
<dbReference type="Gene3D" id="3.40.50.1820">
    <property type="entry name" value="alpha/beta hydrolase"/>
    <property type="match status" value="1"/>
</dbReference>
<dbReference type="InterPro" id="IPR050261">
    <property type="entry name" value="FrsA_esterase"/>
</dbReference>
<feature type="transmembrane region" description="Helical" evidence="3">
    <location>
        <begin position="60"/>
        <end position="87"/>
    </location>
</feature>
<feature type="compositionally biased region" description="Low complexity" evidence="2">
    <location>
        <begin position="28"/>
        <end position="39"/>
    </location>
</feature>